<accession>A0A517QZK1</accession>
<dbReference type="PANTHER" id="PTHR40274:SF4">
    <property type="entry name" value="BLL1406 PROTEIN"/>
    <property type="match status" value="1"/>
</dbReference>
<dbReference type="KEGG" id="svp:Pan189_14270"/>
<keyword evidence="3" id="KW-0456">Lyase</keyword>
<dbReference type="Gene3D" id="2.120.10.30">
    <property type="entry name" value="TolB, C-terminal domain"/>
    <property type="match status" value="1"/>
</dbReference>
<feature type="chain" id="PRO_5021758349" evidence="2">
    <location>
        <begin position="30"/>
        <end position="338"/>
    </location>
</feature>
<feature type="region of interest" description="Disordered" evidence="1">
    <location>
        <begin position="311"/>
        <end position="338"/>
    </location>
</feature>
<dbReference type="EMBL" id="CP036268">
    <property type="protein sequence ID" value="QDT37061.1"/>
    <property type="molecule type" value="Genomic_DNA"/>
</dbReference>
<dbReference type="RefSeq" id="WP_145363210.1">
    <property type="nucleotide sequence ID" value="NZ_CP036268.1"/>
</dbReference>
<evidence type="ECO:0000313" key="3">
    <source>
        <dbReference type="EMBL" id="QDT37061.1"/>
    </source>
</evidence>
<keyword evidence="4" id="KW-1185">Reference proteome</keyword>
<gene>
    <name evidence="3" type="primary">vgb_1</name>
    <name evidence="3" type="ORF">Pan189_14270</name>
</gene>
<feature type="signal peptide" evidence="2">
    <location>
        <begin position="1"/>
        <end position="29"/>
    </location>
</feature>
<name>A0A517QZK1_9PLAN</name>
<proteinExistence type="predicted"/>
<dbReference type="InterPro" id="IPR051344">
    <property type="entry name" value="Vgb"/>
</dbReference>
<dbReference type="Proteomes" id="UP000317318">
    <property type="component" value="Chromosome"/>
</dbReference>
<protein>
    <submittedName>
        <fullName evidence="3">Virginiamycin B lyase</fullName>
    </submittedName>
</protein>
<keyword evidence="2" id="KW-0732">Signal</keyword>
<dbReference type="OrthoDB" id="791543at2"/>
<dbReference type="GO" id="GO:0016829">
    <property type="term" value="F:lyase activity"/>
    <property type="evidence" value="ECO:0007669"/>
    <property type="project" value="UniProtKB-KW"/>
</dbReference>
<organism evidence="3 4">
    <name type="scientific">Stratiformator vulcanicus</name>
    <dbReference type="NCBI Taxonomy" id="2527980"/>
    <lineage>
        <taxon>Bacteria</taxon>
        <taxon>Pseudomonadati</taxon>
        <taxon>Planctomycetota</taxon>
        <taxon>Planctomycetia</taxon>
        <taxon>Planctomycetales</taxon>
        <taxon>Planctomycetaceae</taxon>
        <taxon>Stratiformator</taxon>
    </lineage>
</organism>
<reference evidence="3 4" key="1">
    <citation type="submission" date="2019-02" db="EMBL/GenBank/DDBJ databases">
        <title>Deep-cultivation of Planctomycetes and their phenomic and genomic characterization uncovers novel biology.</title>
        <authorList>
            <person name="Wiegand S."/>
            <person name="Jogler M."/>
            <person name="Boedeker C."/>
            <person name="Pinto D."/>
            <person name="Vollmers J."/>
            <person name="Rivas-Marin E."/>
            <person name="Kohn T."/>
            <person name="Peeters S.H."/>
            <person name="Heuer A."/>
            <person name="Rast P."/>
            <person name="Oberbeckmann S."/>
            <person name="Bunk B."/>
            <person name="Jeske O."/>
            <person name="Meyerdierks A."/>
            <person name="Storesund J.E."/>
            <person name="Kallscheuer N."/>
            <person name="Luecker S."/>
            <person name="Lage O.M."/>
            <person name="Pohl T."/>
            <person name="Merkel B.J."/>
            <person name="Hornburger P."/>
            <person name="Mueller R.-W."/>
            <person name="Bruemmer F."/>
            <person name="Labrenz M."/>
            <person name="Spormann A.M."/>
            <person name="Op den Camp H."/>
            <person name="Overmann J."/>
            <person name="Amann R."/>
            <person name="Jetten M.S.M."/>
            <person name="Mascher T."/>
            <person name="Medema M.H."/>
            <person name="Devos D.P."/>
            <person name="Kaster A.-K."/>
            <person name="Ovreas L."/>
            <person name="Rohde M."/>
            <person name="Galperin M.Y."/>
            <person name="Jogler C."/>
        </authorList>
    </citation>
    <scope>NUCLEOTIDE SEQUENCE [LARGE SCALE GENOMIC DNA]</scope>
    <source>
        <strain evidence="3 4">Pan189</strain>
    </source>
</reference>
<dbReference type="SUPFAM" id="SSF63829">
    <property type="entry name" value="Calcium-dependent phosphotriesterase"/>
    <property type="match status" value="1"/>
</dbReference>
<sequence precursor="true">MRRSQTGRAIGFLFAALPMLLQLPSLAHAQVDDRPAAHGSHTLQIDAKPTVRKLASRLTLPRRVEAAPDGTALVVDSTLGTLTRFTTEGTATVIAADILEPTGVAAYGRDEILVTEFASGMLGAGALLLINAEGELFVHAAGLPGPVDVTVAPDGTPFVACLDGTVARIGPDGSWTTIASGLPQPSAITVDPVGRLLIASTIDGSIRQISTSGELELLREGLRDPVDLAVDSEGHLIVACEVGNELLYIDGSGGKRTFAHVPTGTSSIAFDKHDNIYLVNTERHTLLRVVINVFVDCPHCGDRLKLQFRRPGGLAKPKPASEPDPGTIADAIAEGPVT</sequence>
<dbReference type="InterPro" id="IPR011042">
    <property type="entry name" value="6-blade_b-propeller_TolB-like"/>
</dbReference>
<evidence type="ECO:0000256" key="2">
    <source>
        <dbReference type="SAM" id="SignalP"/>
    </source>
</evidence>
<dbReference type="AlphaFoldDB" id="A0A517QZK1"/>
<evidence type="ECO:0000313" key="4">
    <source>
        <dbReference type="Proteomes" id="UP000317318"/>
    </source>
</evidence>
<dbReference type="PANTHER" id="PTHR40274">
    <property type="entry name" value="VIRGINIAMYCIN B LYASE"/>
    <property type="match status" value="1"/>
</dbReference>
<evidence type="ECO:0000256" key="1">
    <source>
        <dbReference type="SAM" id="MobiDB-lite"/>
    </source>
</evidence>